<evidence type="ECO:0000313" key="2">
    <source>
        <dbReference type="Proteomes" id="UP000054007"/>
    </source>
</evidence>
<dbReference type="Proteomes" id="UP000054007">
    <property type="component" value="Unassembled WGS sequence"/>
</dbReference>
<dbReference type="EMBL" id="KN880617">
    <property type="protein sequence ID" value="KIY64813.1"/>
    <property type="molecule type" value="Genomic_DNA"/>
</dbReference>
<keyword evidence="2" id="KW-1185">Reference proteome</keyword>
<dbReference type="InterPro" id="IPR012674">
    <property type="entry name" value="Calycin"/>
</dbReference>
<dbReference type="OrthoDB" id="425354at2759"/>
<reference evidence="1 2" key="1">
    <citation type="journal article" date="2015" name="Fungal Genet. Biol.">
        <title>Evolution of novel wood decay mechanisms in Agaricales revealed by the genome sequences of Fistulina hepatica and Cylindrobasidium torrendii.</title>
        <authorList>
            <person name="Floudas D."/>
            <person name="Held B.W."/>
            <person name="Riley R."/>
            <person name="Nagy L.G."/>
            <person name="Koehler G."/>
            <person name="Ransdell A.S."/>
            <person name="Younus H."/>
            <person name="Chow J."/>
            <person name="Chiniquy J."/>
            <person name="Lipzen A."/>
            <person name="Tritt A."/>
            <person name="Sun H."/>
            <person name="Haridas S."/>
            <person name="LaButti K."/>
            <person name="Ohm R.A."/>
            <person name="Kues U."/>
            <person name="Blanchette R.A."/>
            <person name="Grigoriev I.V."/>
            <person name="Minto R.E."/>
            <person name="Hibbett D.S."/>
        </authorList>
    </citation>
    <scope>NUCLEOTIDE SEQUENCE [LARGE SCALE GENOMIC DNA]</scope>
    <source>
        <strain evidence="1 2">FP15055 ss-10</strain>
    </source>
</reference>
<dbReference type="AlphaFoldDB" id="A0A0D7B2I9"/>
<proteinExistence type="predicted"/>
<evidence type="ECO:0008006" key="3">
    <source>
        <dbReference type="Google" id="ProtNLM"/>
    </source>
</evidence>
<dbReference type="Gene3D" id="2.40.128.20">
    <property type="match status" value="1"/>
</dbReference>
<sequence length="189" mass="21342">MSVSADFNTLNISGVFVMNKGLSGNTDEVLRLQGVGWMKRKAISMATITLTIKHYKDENEEEHIDIDQVLTGGVPGTTENRHLTWTPRENNDSLFGHVIGKSRRVKADVLEDELEHLKVGWTEDTYEHGLIQAYAESDTPKSGTTWVGNQTWGVEIINGERRYARHLKFLGPGGEDIQIKMVYDFIRPL</sequence>
<accession>A0A0D7B2I9</accession>
<protein>
    <recommendedName>
        <fullName evidence="3">LCCL domain-containing protein</fullName>
    </recommendedName>
</protein>
<gene>
    <name evidence="1" type="ORF">CYLTODRAFT_401382</name>
</gene>
<dbReference type="PANTHER" id="PTHR38115:SF1">
    <property type="entry name" value="LIPOCALIN-LIKE DOMAIN-CONTAINING PROTEIN"/>
    <property type="match status" value="1"/>
</dbReference>
<dbReference type="PANTHER" id="PTHR38115">
    <property type="entry name" value="LIPOCALIN-LIKE DOMAIN-CONTAINING PROTEIN"/>
    <property type="match status" value="1"/>
</dbReference>
<evidence type="ECO:0000313" key="1">
    <source>
        <dbReference type="EMBL" id="KIY64813.1"/>
    </source>
</evidence>
<dbReference type="InterPro" id="IPR053037">
    <property type="entry name" value="Pericyclase_pydY-like"/>
</dbReference>
<name>A0A0D7B2I9_9AGAR</name>
<organism evidence="1 2">
    <name type="scientific">Cylindrobasidium torrendii FP15055 ss-10</name>
    <dbReference type="NCBI Taxonomy" id="1314674"/>
    <lineage>
        <taxon>Eukaryota</taxon>
        <taxon>Fungi</taxon>
        <taxon>Dikarya</taxon>
        <taxon>Basidiomycota</taxon>
        <taxon>Agaricomycotina</taxon>
        <taxon>Agaricomycetes</taxon>
        <taxon>Agaricomycetidae</taxon>
        <taxon>Agaricales</taxon>
        <taxon>Marasmiineae</taxon>
        <taxon>Physalacriaceae</taxon>
        <taxon>Cylindrobasidium</taxon>
    </lineage>
</organism>